<evidence type="ECO:0000313" key="3">
    <source>
        <dbReference type="EMBL" id="GFO49329.1"/>
    </source>
</evidence>
<accession>A0AAV4DYP1</accession>
<feature type="transmembrane region" description="Helical" evidence="2">
    <location>
        <begin position="151"/>
        <end position="171"/>
    </location>
</feature>
<gene>
    <name evidence="3" type="ORF">PoB_007583400</name>
</gene>
<keyword evidence="2" id="KW-0812">Transmembrane</keyword>
<name>A0AAV4DYP1_9GAST</name>
<organism evidence="3 4">
    <name type="scientific">Plakobranchus ocellatus</name>
    <dbReference type="NCBI Taxonomy" id="259542"/>
    <lineage>
        <taxon>Eukaryota</taxon>
        <taxon>Metazoa</taxon>
        <taxon>Spiralia</taxon>
        <taxon>Lophotrochozoa</taxon>
        <taxon>Mollusca</taxon>
        <taxon>Gastropoda</taxon>
        <taxon>Heterobranchia</taxon>
        <taxon>Euthyneura</taxon>
        <taxon>Panpulmonata</taxon>
        <taxon>Sacoglossa</taxon>
        <taxon>Placobranchoidea</taxon>
        <taxon>Plakobranchidae</taxon>
        <taxon>Plakobranchus</taxon>
    </lineage>
</organism>
<keyword evidence="2" id="KW-0472">Membrane</keyword>
<dbReference type="EMBL" id="BLXT01008474">
    <property type="protein sequence ID" value="GFO49329.1"/>
    <property type="molecule type" value="Genomic_DNA"/>
</dbReference>
<keyword evidence="4" id="KW-1185">Reference proteome</keyword>
<sequence length="230" mass="24747">MTVLRNNKPLVWTYDAQAKPLKTEKVGGVKITVRKLLVGGGGRFLYKASPQRDDVRLSGPPSGQGAGGGARTCDRWIPADLTADSLATVPPTPRVSESKLAGPKLILIIDIKIDNSFDGASLFCFSYDASKIVQFDKDDDALREKSLKLKLVAFGIAGLLIIALVGCTIFTCLTKPEKPKPAPTSDATEGNVAGAAPESSFDEEKRTGNEEYADYEEKEYEGSDEESESD</sequence>
<dbReference type="Proteomes" id="UP000735302">
    <property type="component" value="Unassembled WGS sequence"/>
</dbReference>
<evidence type="ECO:0000256" key="1">
    <source>
        <dbReference type="SAM" id="MobiDB-lite"/>
    </source>
</evidence>
<feature type="region of interest" description="Disordered" evidence="1">
    <location>
        <begin position="178"/>
        <end position="230"/>
    </location>
</feature>
<evidence type="ECO:0000313" key="4">
    <source>
        <dbReference type="Proteomes" id="UP000735302"/>
    </source>
</evidence>
<comment type="caution">
    <text evidence="3">The sequence shown here is derived from an EMBL/GenBank/DDBJ whole genome shotgun (WGS) entry which is preliminary data.</text>
</comment>
<keyword evidence="2" id="KW-1133">Transmembrane helix</keyword>
<reference evidence="3 4" key="1">
    <citation type="journal article" date="2021" name="Elife">
        <title>Chloroplast acquisition without the gene transfer in kleptoplastic sea slugs, Plakobranchus ocellatus.</title>
        <authorList>
            <person name="Maeda T."/>
            <person name="Takahashi S."/>
            <person name="Yoshida T."/>
            <person name="Shimamura S."/>
            <person name="Takaki Y."/>
            <person name="Nagai Y."/>
            <person name="Toyoda A."/>
            <person name="Suzuki Y."/>
            <person name="Arimoto A."/>
            <person name="Ishii H."/>
            <person name="Satoh N."/>
            <person name="Nishiyama T."/>
            <person name="Hasebe M."/>
            <person name="Maruyama T."/>
            <person name="Minagawa J."/>
            <person name="Obokata J."/>
            <person name="Shigenobu S."/>
        </authorList>
    </citation>
    <scope>NUCLEOTIDE SEQUENCE [LARGE SCALE GENOMIC DNA]</scope>
</reference>
<evidence type="ECO:0000256" key="2">
    <source>
        <dbReference type="SAM" id="Phobius"/>
    </source>
</evidence>
<feature type="compositionally biased region" description="Acidic residues" evidence="1">
    <location>
        <begin position="211"/>
        <end position="230"/>
    </location>
</feature>
<protein>
    <submittedName>
        <fullName evidence="3">Uncharacterized protein</fullName>
    </submittedName>
</protein>
<proteinExistence type="predicted"/>
<dbReference type="AlphaFoldDB" id="A0AAV4DYP1"/>